<evidence type="ECO:0000313" key="3">
    <source>
        <dbReference type="Proteomes" id="UP000018130"/>
    </source>
</evidence>
<organism evidence="2 3">
    <name type="scientific">Crocosphaera watsonii WH 0402</name>
    <dbReference type="NCBI Taxonomy" id="1284629"/>
    <lineage>
        <taxon>Bacteria</taxon>
        <taxon>Bacillati</taxon>
        <taxon>Cyanobacteriota</taxon>
        <taxon>Cyanophyceae</taxon>
        <taxon>Oscillatoriophycideae</taxon>
        <taxon>Chroococcales</taxon>
        <taxon>Aphanothecaceae</taxon>
        <taxon>Crocosphaera</taxon>
    </lineage>
</organism>
<dbReference type="AlphaFoldDB" id="T2JXW1"/>
<reference evidence="2 3" key="1">
    <citation type="submission" date="2013-01" db="EMBL/GenBank/DDBJ databases">
        <authorList>
            <person name="Bench S."/>
        </authorList>
    </citation>
    <scope>NUCLEOTIDE SEQUENCE [LARGE SCALE GENOMIC DNA]</scope>
    <source>
        <strain evidence="2 3">WH 0402</strain>
    </source>
</reference>
<name>T2JXW1_CROWT</name>
<proteinExistence type="predicted"/>
<accession>T2JXW1</accession>
<evidence type="ECO:0000313" key="2">
    <source>
        <dbReference type="EMBL" id="CCQ69899.1"/>
    </source>
</evidence>
<feature type="compositionally biased region" description="Low complexity" evidence="1">
    <location>
        <begin position="241"/>
        <end position="251"/>
    </location>
</feature>
<gene>
    <name evidence="2" type="ORF">CWATWH0402_1464</name>
</gene>
<feature type="region of interest" description="Disordered" evidence="1">
    <location>
        <begin position="32"/>
        <end position="102"/>
    </location>
</feature>
<feature type="compositionally biased region" description="Basic and acidic residues" evidence="1">
    <location>
        <begin position="49"/>
        <end position="60"/>
    </location>
</feature>
<dbReference type="EMBL" id="CAQN01001055">
    <property type="protein sequence ID" value="CCQ69899.1"/>
    <property type="molecule type" value="Genomic_DNA"/>
</dbReference>
<comment type="caution">
    <text evidence="2">The sequence shown here is derived from an EMBL/GenBank/DDBJ whole genome shotgun (WGS) entry which is preliminary data.</text>
</comment>
<reference evidence="2 3" key="2">
    <citation type="submission" date="2013-09" db="EMBL/GenBank/DDBJ databases">
        <title>Whole genome comparison of six Crocosphaera watsonii strains with differing phenotypes.</title>
        <authorList>
            <person name="Bench S.R."/>
            <person name="Heller P."/>
            <person name="Frank I."/>
            <person name="Arciniega M."/>
            <person name="Shilova I.N."/>
            <person name="Zehr J.P."/>
        </authorList>
    </citation>
    <scope>NUCLEOTIDE SEQUENCE [LARGE SCALE GENOMIC DNA]</scope>
    <source>
        <strain evidence="2 3">WH 0402</strain>
    </source>
</reference>
<protein>
    <submittedName>
        <fullName evidence="2">Uncharacterized protein</fullName>
    </submittedName>
</protein>
<sequence>MNCLIIMVKKVPSMLLLSYIALTLGGCGLFQGSEDSSQEPPAVQPTQPPEEKPPEPKAFEETPPPSTPQPPAAGGLIPSTPPNERRKEIQPGRDNPFAAIPVKPVIREKTGTGATNVADPAKLCQLEGVKTPPTTVAQAPSTNTPAPGSDVELPPLLDPVLPIPNEARAVVVSGIMQLDGTPVAIVKAPNENVARQVTVGASLSNGQITVKAINVTGQKPYIVLEQYGLEIPRGVGEAAEEPVAAPTPEQPSADGTPQPVAAADQPSQPTPGPNGFGTVRDLTLLTLNIGDVVLGEDRGDDSTSRVRVSGTICNEGTSPIEVSSLSMQVEDKTTGSILDTFRVGLGSTVYTLTPGQKAEFDGSIPKLRGRKQSDVNIKLLDWS</sequence>
<feature type="compositionally biased region" description="Pro residues" evidence="1">
    <location>
        <begin position="62"/>
        <end position="71"/>
    </location>
</feature>
<dbReference type="Proteomes" id="UP000018130">
    <property type="component" value="Unassembled WGS sequence"/>
</dbReference>
<evidence type="ECO:0000256" key="1">
    <source>
        <dbReference type="SAM" id="MobiDB-lite"/>
    </source>
</evidence>
<feature type="region of interest" description="Disordered" evidence="1">
    <location>
        <begin position="238"/>
        <end position="279"/>
    </location>
</feature>